<reference evidence="2 3" key="1">
    <citation type="submission" date="2020-08" db="EMBL/GenBank/DDBJ databases">
        <title>A Genomic Blueprint of the Chicken Gut Microbiome.</title>
        <authorList>
            <person name="Gilroy R."/>
            <person name="Ravi A."/>
            <person name="Getino M."/>
            <person name="Pursley I."/>
            <person name="Horton D.L."/>
            <person name="Alikhan N.-F."/>
            <person name="Baker D."/>
            <person name="Gharbi K."/>
            <person name="Hall N."/>
            <person name="Watson M."/>
            <person name="Adriaenssens E.M."/>
            <person name="Foster-Nyarko E."/>
            <person name="Jarju S."/>
            <person name="Secka A."/>
            <person name="Antonio M."/>
            <person name="Oren A."/>
            <person name="Chaudhuri R."/>
            <person name="La Ragione R.M."/>
            <person name="Hildebrand F."/>
            <person name="Pallen M.J."/>
        </authorList>
    </citation>
    <scope>NUCLEOTIDE SEQUENCE [LARGE SCALE GENOMIC DNA]</scope>
    <source>
        <strain evidence="2 3">Sa2CVA6</strain>
    </source>
</reference>
<evidence type="ECO:0000313" key="2">
    <source>
        <dbReference type="EMBL" id="MBD7961401.1"/>
    </source>
</evidence>
<dbReference type="EMBL" id="JACSQK010000006">
    <property type="protein sequence ID" value="MBD7961401.1"/>
    <property type="molecule type" value="Genomic_DNA"/>
</dbReference>
<dbReference type="RefSeq" id="WP_191723801.1">
    <property type="nucleotide sequence ID" value="NZ_JACSQK010000006.1"/>
</dbReference>
<organism evidence="2 3">
    <name type="scientific">Comamonas avium</name>
    <dbReference type="NCBI Taxonomy" id="2762231"/>
    <lineage>
        <taxon>Bacteria</taxon>
        <taxon>Pseudomonadati</taxon>
        <taxon>Pseudomonadota</taxon>
        <taxon>Betaproteobacteria</taxon>
        <taxon>Burkholderiales</taxon>
        <taxon>Comamonadaceae</taxon>
        <taxon>Comamonas</taxon>
    </lineage>
</organism>
<dbReference type="Proteomes" id="UP000634919">
    <property type="component" value="Unassembled WGS sequence"/>
</dbReference>
<keyword evidence="1" id="KW-0472">Membrane</keyword>
<sequence>MLEQLRHNRRLHTIVFMVFTALWLVALLSGARVRGLATSSDSLAVAMHESLCISEAEGAASTLVQMPLWVGAQVDQDHSSNPHSDHQDPQCLLCIALSPPPAWSLQLAQYPEPAYLENWRRPAHFPPSLQVAAQLPPRGPPVSARV</sequence>
<comment type="caution">
    <text evidence="2">The sequence shown here is derived from an EMBL/GenBank/DDBJ whole genome shotgun (WGS) entry which is preliminary data.</text>
</comment>
<gene>
    <name evidence="2" type="ORF">H9646_13035</name>
</gene>
<proteinExistence type="predicted"/>
<evidence type="ECO:0008006" key="4">
    <source>
        <dbReference type="Google" id="ProtNLM"/>
    </source>
</evidence>
<protein>
    <recommendedName>
        <fullName evidence="4">DUF2946 domain-containing protein</fullName>
    </recommendedName>
</protein>
<keyword evidence="1" id="KW-1133">Transmembrane helix</keyword>
<accession>A0ABR8SD38</accession>
<keyword evidence="1" id="KW-0812">Transmembrane</keyword>
<feature type="transmembrane region" description="Helical" evidence="1">
    <location>
        <begin position="12"/>
        <end position="31"/>
    </location>
</feature>
<evidence type="ECO:0000256" key="1">
    <source>
        <dbReference type="SAM" id="Phobius"/>
    </source>
</evidence>
<name>A0ABR8SD38_9BURK</name>
<keyword evidence="3" id="KW-1185">Reference proteome</keyword>
<evidence type="ECO:0000313" key="3">
    <source>
        <dbReference type="Proteomes" id="UP000634919"/>
    </source>
</evidence>